<dbReference type="InterPro" id="IPR002771">
    <property type="entry name" value="Multi_antbiot-R_MarC"/>
</dbReference>
<proteinExistence type="inferred from homology"/>
<dbReference type="OrthoDB" id="21094at2"/>
<reference evidence="8 9" key="1">
    <citation type="submission" date="2018-12" db="EMBL/GenBank/DDBJ databases">
        <title>Rubrispira sanarue gen. nov., sp., nov., a member of the order Silvanigrellales, isolated from a brackish lake in Hamamatsu Japan.</title>
        <authorList>
            <person name="Maejima Y."/>
            <person name="Iino T."/>
            <person name="Muraguchi Y."/>
            <person name="Fukuda K."/>
            <person name="Nojiri H."/>
            <person name="Ohkuma M."/>
            <person name="Moriuchi R."/>
            <person name="Dohra H."/>
            <person name="Kimbara K."/>
            <person name="Shintani M."/>
        </authorList>
    </citation>
    <scope>NUCLEOTIDE SEQUENCE [LARGE SCALE GENOMIC DNA]</scope>
    <source>
        <strain evidence="8 9">RF1110005</strain>
    </source>
</reference>
<sequence length="223" mass="24521">MSFITALMEQNSTIGSSFTYLFSTFVSVFVMVDPFAAIPVYLLLTERFTPADVKKTRRKSILVASTILLTFAITGMSVLNFFGISISALRIAGGILLLKFALDHLKGDSEKIKSDEENESLTKDDISIVPLAMPLLAGPGAISTIVTQATRGKTWLDYFLLLIAIILVMLVTSFFLKYSQYLYRLLGKTGLNLMGKIMGILIAAIAVEFIIIGISEAYRNLIK</sequence>
<evidence type="ECO:0000313" key="8">
    <source>
        <dbReference type="EMBL" id="BBH53337.1"/>
    </source>
</evidence>
<dbReference type="RefSeq" id="WP_130608974.1">
    <property type="nucleotide sequence ID" value="NZ_AP019368.1"/>
</dbReference>
<dbReference type="AlphaFoldDB" id="A0A4V0P2I4"/>
<feature type="transmembrane region" description="Helical" evidence="7">
    <location>
        <begin position="60"/>
        <end position="82"/>
    </location>
</feature>
<evidence type="ECO:0000256" key="5">
    <source>
        <dbReference type="ARBA" id="ARBA00022989"/>
    </source>
</evidence>
<gene>
    <name evidence="8" type="ORF">JCM31447_17800</name>
</gene>
<evidence type="ECO:0000256" key="6">
    <source>
        <dbReference type="ARBA" id="ARBA00023136"/>
    </source>
</evidence>
<dbReference type="EMBL" id="AP019368">
    <property type="protein sequence ID" value="BBH53337.1"/>
    <property type="molecule type" value="Genomic_DNA"/>
</dbReference>
<evidence type="ECO:0000256" key="2">
    <source>
        <dbReference type="ARBA" id="ARBA00009784"/>
    </source>
</evidence>
<keyword evidence="6 7" id="KW-0472">Membrane</keyword>
<comment type="caution">
    <text evidence="7">Lacks conserved residue(s) required for the propagation of feature annotation.</text>
</comment>
<evidence type="ECO:0000313" key="9">
    <source>
        <dbReference type="Proteomes" id="UP000291236"/>
    </source>
</evidence>
<dbReference type="GO" id="GO:0005886">
    <property type="term" value="C:plasma membrane"/>
    <property type="evidence" value="ECO:0007669"/>
    <property type="project" value="UniProtKB-SubCell"/>
</dbReference>
<dbReference type="NCBIfam" id="TIGR00427">
    <property type="entry name" value="NAAT family transporter"/>
    <property type="match status" value="1"/>
</dbReference>
<protein>
    <recommendedName>
        <fullName evidence="7">UPF0056 membrane protein</fullName>
    </recommendedName>
</protein>
<name>A0A4V0P2I4_FLUSA</name>
<dbReference type="PANTHER" id="PTHR33508">
    <property type="entry name" value="UPF0056 MEMBRANE PROTEIN YHCE"/>
    <property type="match status" value="1"/>
</dbReference>
<keyword evidence="5 7" id="KW-1133">Transmembrane helix</keyword>
<feature type="transmembrane region" description="Helical" evidence="7">
    <location>
        <begin position="20"/>
        <end position="44"/>
    </location>
</feature>
<comment type="subcellular location">
    <subcellularLocation>
        <location evidence="1 7">Cell membrane</location>
        <topology evidence="1 7">Multi-pass membrane protein</topology>
    </subcellularLocation>
</comment>
<dbReference type="Pfam" id="PF01914">
    <property type="entry name" value="MarC"/>
    <property type="match status" value="1"/>
</dbReference>
<feature type="transmembrane region" description="Helical" evidence="7">
    <location>
        <begin position="126"/>
        <end position="146"/>
    </location>
</feature>
<keyword evidence="4 7" id="KW-0812">Transmembrane</keyword>
<evidence type="ECO:0000256" key="1">
    <source>
        <dbReference type="ARBA" id="ARBA00004651"/>
    </source>
</evidence>
<dbReference type="Proteomes" id="UP000291236">
    <property type="component" value="Chromosome"/>
</dbReference>
<evidence type="ECO:0000256" key="7">
    <source>
        <dbReference type="RuleBase" id="RU362048"/>
    </source>
</evidence>
<feature type="transmembrane region" description="Helical" evidence="7">
    <location>
        <begin position="158"/>
        <end position="176"/>
    </location>
</feature>
<evidence type="ECO:0000256" key="4">
    <source>
        <dbReference type="ARBA" id="ARBA00022692"/>
    </source>
</evidence>
<keyword evidence="3" id="KW-1003">Cell membrane</keyword>
<comment type="similarity">
    <text evidence="2 7">Belongs to the UPF0056 (MarC) family.</text>
</comment>
<accession>A0A4V0P2I4</accession>
<evidence type="ECO:0000256" key="3">
    <source>
        <dbReference type="ARBA" id="ARBA00022475"/>
    </source>
</evidence>
<dbReference type="PANTHER" id="PTHR33508:SF1">
    <property type="entry name" value="UPF0056 MEMBRANE PROTEIN YHCE"/>
    <property type="match status" value="1"/>
</dbReference>
<dbReference type="KEGG" id="sbf:JCM31447_17800"/>
<keyword evidence="9" id="KW-1185">Reference proteome</keyword>
<organism evidence="8 9">
    <name type="scientific">Fluviispira sanaruensis</name>
    <dbReference type="NCBI Taxonomy" id="2493639"/>
    <lineage>
        <taxon>Bacteria</taxon>
        <taxon>Pseudomonadati</taxon>
        <taxon>Bdellovibrionota</taxon>
        <taxon>Oligoflexia</taxon>
        <taxon>Silvanigrellales</taxon>
        <taxon>Silvanigrellaceae</taxon>
        <taxon>Fluviispira</taxon>
    </lineage>
</organism>
<feature type="transmembrane region" description="Helical" evidence="7">
    <location>
        <begin position="197"/>
        <end position="218"/>
    </location>
</feature>